<organism evidence="1 2">
    <name type="scientific">Sphingobacterium zhuxiongii</name>
    <dbReference type="NCBI Taxonomy" id="2662364"/>
    <lineage>
        <taxon>Bacteria</taxon>
        <taxon>Pseudomonadati</taxon>
        <taxon>Bacteroidota</taxon>
        <taxon>Sphingobacteriia</taxon>
        <taxon>Sphingobacteriales</taxon>
        <taxon>Sphingobacteriaceae</taxon>
        <taxon>Sphingobacterium</taxon>
    </lineage>
</organism>
<keyword evidence="2" id="KW-1185">Reference proteome</keyword>
<reference evidence="1 2" key="1">
    <citation type="submission" date="2019-10" db="EMBL/GenBank/DDBJ databases">
        <authorList>
            <person name="Dong K."/>
        </authorList>
    </citation>
    <scope>NUCLEOTIDE SEQUENCE [LARGE SCALE GENOMIC DNA]</scope>
    <source>
        <strain evidence="2">dk4302</strain>
    </source>
</reference>
<dbReference type="EMBL" id="CP045652">
    <property type="protein sequence ID" value="QGA27019.1"/>
    <property type="molecule type" value="Genomic_DNA"/>
</dbReference>
<proteinExistence type="predicted"/>
<dbReference type="Proteomes" id="UP000326921">
    <property type="component" value="Chromosome"/>
</dbReference>
<sequence>MKSKAAQGTISNAFEGIIGVSTKIITPKVGIYTRNWGAGDSQYSEGVHRPLELNCLTLQENEHSAPTIIISADLGWWKTPDEEAYIRTGVRKHFNIELPNLMFCLSHTHSGPSLSLADSQKKGGELIKPYLDFLLEASIAAIQTALDTSFSGRLDWRYGSCDLATNRDFYCGEENRYLTGFNPEITGDNTLLVGRVTDMESRVKFLIVNYACHPTTLAWDNHLISPDYIGAMREVIKDSVGVDLMFLQGASGDQAPAIQYVGDVDVADNYGRQLGYSVLSTIYQFIDVSKSLAFQGSVESGASLAIWGLTDVAISTTLIPQIIYVKLPVRDLPSELELQSLWTKSSDSVEKERLWRKIGLRRILGDNDSFELPVWIWKVGETIIVGQCTEAYVHFQKQIRDAFFPTPVVVINIVNGYIGYLPTKELYQSDAYSVWQTPFEAGSLEKLESGVVRAIVNLNNNE</sequence>
<dbReference type="AlphaFoldDB" id="A0A5Q0QCT4"/>
<evidence type="ECO:0000313" key="1">
    <source>
        <dbReference type="EMBL" id="QGA27019.1"/>
    </source>
</evidence>
<gene>
    <name evidence="1" type="ORF">GFH32_12115</name>
</gene>
<name>A0A5Q0QCT4_9SPHI</name>
<evidence type="ECO:0008006" key="3">
    <source>
        <dbReference type="Google" id="ProtNLM"/>
    </source>
</evidence>
<accession>A0A5Q0QCT4</accession>
<dbReference type="RefSeq" id="WP_153511861.1">
    <property type="nucleotide sequence ID" value="NZ_CP045652.1"/>
</dbReference>
<protein>
    <recommendedName>
        <fullName evidence="3">Neutral/alkaline non-lysosomal ceramidase N-terminal domain-containing protein</fullName>
    </recommendedName>
</protein>
<evidence type="ECO:0000313" key="2">
    <source>
        <dbReference type="Proteomes" id="UP000326921"/>
    </source>
</evidence>
<dbReference type="KEGG" id="sphe:GFH32_12115"/>